<comment type="subcellular location">
    <subcellularLocation>
        <location evidence="1">Membrane</location>
        <topology evidence="1">Multi-pass membrane protein</topology>
    </subcellularLocation>
</comment>
<organism evidence="9 10">
    <name type="scientific">Amycolatopsis acididurans</name>
    <dbReference type="NCBI Taxonomy" id="2724524"/>
    <lineage>
        <taxon>Bacteria</taxon>
        <taxon>Bacillati</taxon>
        <taxon>Actinomycetota</taxon>
        <taxon>Actinomycetes</taxon>
        <taxon>Pseudonocardiales</taxon>
        <taxon>Pseudonocardiaceae</taxon>
        <taxon>Amycolatopsis</taxon>
    </lineage>
</organism>
<evidence type="ECO:0000256" key="5">
    <source>
        <dbReference type="ARBA" id="ARBA00022989"/>
    </source>
</evidence>
<dbReference type="EMBL" id="JAAXLS010000005">
    <property type="protein sequence ID" value="NKQ53335.1"/>
    <property type="molecule type" value="Genomic_DNA"/>
</dbReference>
<comment type="caution">
    <text evidence="9">The sequence shown here is derived from an EMBL/GenBank/DDBJ whole genome shotgun (WGS) entry which is preliminary data.</text>
</comment>
<reference evidence="9 10" key="1">
    <citation type="submission" date="2020-04" db="EMBL/GenBank/DDBJ databases">
        <title>Novel species.</title>
        <authorList>
            <person name="Teo W.F.A."/>
            <person name="Lipun K."/>
            <person name="Srisuk N."/>
            <person name="Duangmal K."/>
        </authorList>
    </citation>
    <scope>NUCLEOTIDE SEQUENCE [LARGE SCALE GENOMIC DNA]</scope>
    <source>
        <strain evidence="9 10">K13G38</strain>
    </source>
</reference>
<dbReference type="PANTHER" id="PTHR43731">
    <property type="entry name" value="RHOMBOID PROTEASE"/>
    <property type="match status" value="1"/>
</dbReference>
<gene>
    <name evidence="9" type="ORF">HFP15_10620</name>
</gene>
<dbReference type="InterPro" id="IPR050925">
    <property type="entry name" value="Rhomboid_protease_S54"/>
</dbReference>
<keyword evidence="6 7" id="KW-0472">Membrane</keyword>
<dbReference type="GO" id="GO:0008233">
    <property type="term" value="F:peptidase activity"/>
    <property type="evidence" value="ECO:0007669"/>
    <property type="project" value="UniProtKB-KW"/>
</dbReference>
<feature type="transmembrane region" description="Helical" evidence="7">
    <location>
        <begin position="275"/>
        <end position="293"/>
    </location>
</feature>
<evidence type="ECO:0000256" key="7">
    <source>
        <dbReference type="SAM" id="Phobius"/>
    </source>
</evidence>
<dbReference type="Gene3D" id="1.20.1540.10">
    <property type="entry name" value="Rhomboid-like"/>
    <property type="match status" value="1"/>
</dbReference>
<dbReference type="RefSeq" id="WP_168514173.1">
    <property type="nucleotide sequence ID" value="NZ_JAAXLS010000005.1"/>
</dbReference>
<evidence type="ECO:0000256" key="6">
    <source>
        <dbReference type="ARBA" id="ARBA00023136"/>
    </source>
</evidence>
<accession>A0ABX1J4R4</accession>
<evidence type="ECO:0000256" key="1">
    <source>
        <dbReference type="ARBA" id="ARBA00004141"/>
    </source>
</evidence>
<dbReference type="Proteomes" id="UP000715441">
    <property type="component" value="Unassembled WGS sequence"/>
</dbReference>
<keyword evidence="4" id="KW-0378">Hydrolase</keyword>
<feature type="transmembrane region" description="Helical" evidence="7">
    <location>
        <begin position="87"/>
        <end position="108"/>
    </location>
</feature>
<sequence>MTQPPSPHTPSTELPGCWWHPNRQTGLSCVRCGRPACPDCLREASVGYQCIDCVQLARRESHTQRRRYRSAGYGSRTVAGARLSQRLIVTPVLIALNVLIYAITAAQAGSAMNNQASPLFLDWVEQPASIVLYGEWWRLFTTGFLHYGLIHIAVNMFSLWVLGRELEPLLGKIRFTAVYLVSLLGGSLAVFLFDNVLQQAAGASGAIYGLLGGILVAVLRLRLNPAPAIGIIVINLVISVSIANISLLAHLGGLIVGALATVALVYAPEKRRTQWQVGAIVVLVVALVGLALLRDAQLANLSCGYVRGGQVVCST</sequence>
<dbReference type="SUPFAM" id="SSF144091">
    <property type="entry name" value="Rhomboid-like"/>
    <property type="match status" value="1"/>
</dbReference>
<feature type="transmembrane region" description="Helical" evidence="7">
    <location>
        <begin position="199"/>
        <end position="219"/>
    </location>
</feature>
<dbReference type="PANTHER" id="PTHR43731:SF14">
    <property type="entry name" value="PRESENILIN-ASSOCIATED RHOMBOID-LIKE PROTEIN, MITOCHONDRIAL"/>
    <property type="match status" value="1"/>
</dbReference>
<feature type="transmembrane region" description="Helical" evidence="7">
    <location>
        <begin position="175"/>
        <end position="193"/>
    </location>
</feature>
<keyword evidence="3 7" id="KW-0812">Transmembrane</keyword>
<dbReference type="InterPro" id="IPR035952">
    <property type="entry name" value="Rhomboid-like_sf"/>
</dbReference>
<evidence type="ECO:0000256" key="3">
    <source>
        <dbReference type="ARBA" id="ARBA00022692"/>
    </source>
</evidence>
<keyword evidence="5 7" id="KW-1133">Transmembrane helix</keyword>
<evidence type="ECO:0000256" key="2">
    <source>
        <dbReference type="ARBA" id="ARBA00009045"/>
    </source>
</evidence>
<feature type="transmembrane region" description="Helical" evidence="7">
    <location>
        <begin position="144"/>
        <end position="163"/>
    </location>
</feature>
<feature type="transmembrane region" description="Helical" evidence="7">
    <location>
        <begin position="226"/>
        <end position="245"/>
    </location>
</feature>
<protein>
    <submittedName>
        <fullName evidence="9">Rhomboid family intramembrane serine protease</fullName>
    </submittedName>
</protein>
<proteinExistence type="inferred from homology"/>
<evidence type="ECO:0000313" key="10">
    <source>
        <dbReference type="Proteomes" id="UP000715441"/>
    </source>
</evidence>
<evidence type="ECO:0000259" key="8">
    <source>
        <dbReference type="Pfam" id="PF01694"/>
    </source>
</evidence>
<name>A0ABX1J4R4_9PSEU</name>
<dbReference type="Pfam" id="PF01694">
    <property type="entry name" value="Rhomboid"/>
    <property type="match status" value="1"/>
</dbReference>
<comment type="similarity">
    <text evidence="2">Belongs to the peptidase S54 family.</text>
</comment>
<dbReference type="InterPro" id="IPR022764">
    <property type="entry name" value="Peptidase_S54_rhomboid_dom"/>
</dbReference>
<keyword evidence="9" id="KW-0645">Protease</keyword>
<feature type="domain" description="Peptidase S54 rhomboid" evidence="8">
    <location>
        <begin position="134"/>
        <end position="265"/>
    </location>
</feature>
<keyword evidence="10" id="KW-1185">Reference proteome</keyword>
<evidence type="ECO:0000313" key="9">
    <source>
        <dbReference type="EMBL" id="NKQ53335.1"/>
    </source>
</evidence>
<evidence type="ECO:0000256" key="4">
    <source>
        <dbReference type="ARBA" id="ARBA00022801"/>
    </source>
</evidence>
<dbReference type="GO" id="GO:0006508">
    <property type="term" value="P:proteolysis"/>
    <property type="evidence" value="ECO:0007669"/>
    <property type="project" value="UniProtKB-KW"/>
</dbReference>